<evidence type="ECO:0000313" key="1">
    <source>
        <dbReference type="EMBL" id="KAJ8707138.1"/>
    </source>
</evidence>
<dbReference type="EMBL" id="CM056805">
    <property type="protein sequence ID" value="KAJ8707138.1"/>
    <property type="molecule type" value="Genomic_DNA"/>
</dbReference>
<name>A0ACC2Q2U2_9NEOP</name>
<sequence length="426" mass="47567">MADFKIFLCCLSLSLFSCILVLGSNDILCEQGFCRSYRFDVGCAEPPSHCSIMNATHRGLQLPSPTLCNCCDFCMPFIEEGGHCVSRSPGTGNTVGRCGDGLNCTTNDDYPSGWGSCSRMKSKCHDAQDDYDARALKEQTGALELRPHCDGKGKFAPYECIPAHTCFCQSEDGERLFGEVRNLGALTERNMRCGCSRFHDHMRKTISPGVPYPVIGPRCTADGNFHPIQCISNKCYCVDILTGIVEDKTKYIDLERTPITQLECYDEDADLYKEYSEGEPPYNFTTPCLKDLKAKIDLILRSEEEGYNVDFFNGFQECLPDGTFGRTGITRDGRKICIDERGAQIENYGVDRTSDDFETMDCKCAQTTNVMGDVPEKPICCKNGSFRKIQCRRGMCRCVDPDGRQIGLESTDVTLLDCYTPDWKTC</sequence>
<proteinExistence type="predicted"/>
<comment type="caution">
    <text evidence="1">The sequence shown here is derived from an EMBL/GenBank/DDBJ whole genome shotgun (WGS) entry which is preliminary data.</text>
</comment>
<gene>
    <name evidence="1" type="ORF">PYW08_011272</name>
</gene>
<keyword evidence="2" id="KW-1185">Reference proteome</keyword>
<evidence type="ECO:0000313" key="2">
    <source>
        <dbReference type="Proteomes" id="UP001231649"/>
    </source>
</evidence>
<accession>A0ACC2Q2U2</accession>
<reference evidence="1" key="1">
    <citation type="submission" date="2023-03" db="EMBL/GenBank/DDBJ databases">
        <title>Chromosome-level genomes of two armyworms, Mythimna separata and Mythimna loreyi, provide insights into the biosynthesis and reception of sex pheromones.</title>
        <authorList>
            <person name="Zhao H."/>
        </authorList>
    </citation>
    <scope>NUCLEOTIDE SEQUENCE</scope>
    <source>
        <strain evidence="1">BeijingLab</strain>
    </source>
</reference>
<organism evidence="1 2">
    <name type="scientific">Mythimna loreyi</name>
    <dbReference type="NCBI Taxonomy" id="667449"/>
    <lineage>
        <taxon>Eukaryota</taxon>
        <taxon>Metazoa</taxon>
        <taxon>Ecdysozoa</taxon>
        <taxon>Arthropoda</taxon>
        <taxon>Hexapoda</taxon>
        <taxon>Insecta</taxon>
        <taxon>Pterygota</taxon>
        <taxon>Neoptera</taxon>
        <taxon>Endopterygota</taxon>
        <taxon>Lepidoptera</taxon>
        <taxon>Glossata</taxon>
        <taxon>Ditrysia</taxon>
        <taxon>Noctuoidea</taxon>
        <taxon>Noctuidae</taxon>
        <taxon>Noctuinae</taxon>
        <taxon>Hadenini</taxon>
        <taxon>Mythimna</taxon>
    </lineage>
</organism>
<dbReference type="Proteomes" id="UP001231649">
    <property type="component" value="Chromosome 29"/>
</dbReference>
<protein>
    <submittedName>
        <fullName evidence="1">Uncharacterized protein</fullName>
    </submittedName>
</protein>